<dbReference type="SUPFAM" id="SSF54427">
    <property type="entry name" value="NTF2-like"/>
    <property type="match status" value="1"/>
</dbReference>
<gene>
    <name evidence="2" type="ORF">FOY51_23520</name>
</gene>
<organism evidence="2 3">
    <name type="scientific">Antrihabitans cavernicola</name>
    <dbReference type="NCBI Taxonomy" id="2495913"/>
    <lineage>
        <taxon>Bacteria</taxon>
        <taxon>Bacillati</taxon>
        <taxon>Actinomycetota</taxon>
        <taxon>Actinomycetes</taxon>
        <taxon>Mycobacteriales</taxon>
        <taxon>Nocardiaceae</taxon>
        <taxon>Antrihabitans</taxon>
    </lineage>
</organism>
<evidence type="ECO:0000259" key="1">
    <source>
        <dbReference type="Pfam" id="PF12680"/>
    </source>
</evidence>
<dbReference type="EMBL" id="VLNY01000017">
    <property type="protein sequence ID" value="KAA0018457.1"/>
    <property type="molecule type" value="Genomic_DNA"/>
</dbReference>
<dbReference type="PANTHER" id="PTHR41252:SF1">
    <property type="entry name" value="BLR2505 PROTEIN"/>
    <property type="match status" value="1"/>
</dbReference>
<dbReference type="OrthoDB" id="5176305at2"/>
<dbReference type="InterPro" id="IPR032710">
    <property type="entry name" value="NTF2-like_dom_sf"/>
</dbReference>
<dbReference type="Gene3D" id="3.10.450.50">
    <property type="match status" value="1"/>
</dbReference>
<accession>A0A5A7S4R4</accession>
<proteinExistence type="predicted"/>
<dbReference type="PANTHER" id="PTHR41252">
    <property type="entry name" value="BLR2505 PROTEIN"/>
    <property type="match status" value="1"/>
</dbReference>
<sequence length="146" mass="16117">MTTTEQTRAVIEAYIEKLRGGDVQSRKASFTPDATWTLIGSLPVSRTWRGPDEIFDGFLAAMVARLDLSKPVTQEVLTVIAGGDRAVAEWITHATALDGTPYDNAVVIVYRVIDDRIAEAREYFDTAYAERVLFSHPGDLPSNSKI</sequence>
<name>A0A5A7S4R4_9NOCA</name>
<feature type="domain" description="SnoaL-like" evidence="1">
    <location>
        <begin position="11"/>
        <end position="119"/>
    </location>
</feature>
<dbReference type="Pfam" id="PF12680">
    <property type="entry name" value="SnoaL_2"/>
    <property type="match status" value="1"/>
</dbReference>
<dbReference type="InterPro" id="IPR037401">
    <property type="entry name" value="SnoaL-like"/>
</dbReference>
<reference evidence="2 3" key="1">
    <citation type="submission" date="2019-07" db="EMBL/GenBank/DDBJ databases">
        <title>Rhodococcus cavernicolus sp. nov., isolated from a cave.</title>
        <authorList>
            <person name="Lee S.D."/>
        </authorList>
    </citation>
    <scope>NUCLEOTIDE SEQUENCE [LARGE SCALE GENOMIC DNA]</scope>
    <source>
        <strain evidence="2 3">C1-24</strain>
    </source>
</reference>
<protein>
    <submittedName>
        <fullName evidence="2">Nuclear transport factor 2 family protein</fullName>
    </submittedName>
</protein>
<dbReference type="AlphaFoldDB" id="A0A5A7S4R4"/>
<evidence type="ECO:0000313" key="2">
    <source>
        <dbReference type="EMBL" id="KAA0018457.1"/>
    </source>
</evidence>
<evidence type="ECO:0000313" key="3">
    <source>
        <dbReference type="Proteomes" id="UP000322244"/>
    </source>
</evidence>
<dbReference type="Proteomes" id="UP000322244">
    <property type="component" value="Unassembled WGS sequence"/>
</dbReference>
<keyword evidence="3" id="KW-1185">Reference proteome</keyword>
<dbReference type="RefSeq" id="WP_149432718.1">
    <property type="nucleotide sequence ID" value="NZ_VLNY01000017.1"/>
</dbReference>
<comment type="caution">
    <text evidence="2">The sequence shown here is derived from an EMBL/GenBank/DDBJ whole genome shotgun (WGS) entry which is preliminary data.</text>
</comment>